<dbReference type="OrthoDB" id="9772295at2"/>
<reference evidence="2 3" key="1">
    <citation type="submission" date="2017-02" db="EMBL/GenBank/DDBJ databases">
        <authorList>
            <person name="Peterson S.W."/>
        </authorList>
    </citation>
    <scope>NUCLEOTIDE SEQUENCE [LARGE SCALE GENOMIC DNA]</scope>
    <source>
        <strain evidence="2 3">DSM 25262</strain>
    </source>
</reference>
<gene>
    <name evidence="2" type="ORF">SAMN05660236_1914</name>
</gene>
<dbReference type="RefSeq" id="WP_079686424.1">
    <property type="nucleotide sequence ID" value="NZ_FUZU01000001.1"/>
</dbReference>
<protein>
    <submittedName>
        <fullName evidence="2">Uncharacterized conserved protein, DUF1800 family</fullName>
    </submittedName>
</protein>
<dbReference type="Pfam" id="PF08811">
    <property type="entry name" value="DUF1800"/>
    <property type="match status" value="1"/>
</dbReference>
<evidence type="ECO:0000256" key="1">
    <source>
        <dbReference type="SAM" id="MobiDB-lite"/>
    </source>
</evidence>
<dbReference type="STRING" id="688867.SAMN05660236_1914"/>
<evidence type="ECO:0000313" key="3">
    <source>
        <dbReference type="Proteomes" id="UP000190961"/>
    </source>
</evidence>
<evidence type="ECO:0000313" key="2">
    <source>
        <dbReference type="EMBL" id="SKC59870.1"/>
    </source>
</evidence>
<organism evidence="2 3">
    <name type="scientific">Ohtaekwangia koreensis</name>
    <dbReference type="NCBI Taxonomy" id="688867"/>
    <lineage>
        <taxon>Bacteria</taxon>
        <taxon>Pseudomonadati</taxon>
        <taxon>Bacteroidota</taxon>
        <taxon>Cytophagia</taxon>
        <taxon>Cytophagales</taxon>
        <taxon>Fulvivirgaceae</taxon>
        <taxon>Ohtaekwangia</taxon>
    </lineage>
</organism>
<dbReference type="Proteomes" id="UP000190961">
    <property type="component" value="Unassembled WGS sequence"/>
</dbReference>
<dbReference type="InterPro" id="IPR014917">
    <property type="entry name" value="DUF1800"/>
</dbReference>
<keyword evidence="3" id="KW-1185">Reference proteome</keyword>
<dbReference type="AlphaFoldDB" id="A0A1T5K8D0"/>
<feature type="region of interest" description="Disordered" evidence="1">
    <location>
        <begin position="238"/>
        <end position="265"/>
    </location>
</feature>
<dbReference type="EMBL" id="FUZU01000001">
    <property type="protein sequence ID" value="SKC59870.1"/>
    <property type="molecule type" value="Genomic_DNA"/>
</dbReference>
<name>A0A1T5K8D0_9BACT</name>
<accession>A0A1T5K8D0</accession>
<proteinExistence type="predicted"/>
<sequence>MPLPEYGGTLGQKRAAHLLRRATFGATKQQIDSFAGLTPAQAITQLYRQTLPDPVLPIDPKTGSEWVLSGITPANSEGGALEEFLLRWFVGQMMNSSLAYSAREKVVLFLHTHFTMRTEKVDNTRALYFQNQLFREFALDATTADTDVNFKTLTVKASVDNAMLELLDGKLNVKGSFNENYARELLELYTIGRGLEANPPATSGEEGDYGVYREADVQTAARILTGWDFDDTFGNIDPDTNLPRGKVKGGNTNASAHDNDASKPKQFSDRFTSVLFPGNVITPDPLLMPGGVPTLESALDEITKLIDLIYEQPETARNICRKIYRFFLWAPHTDAEVMASETIIDQMAALFVSPANNFKIQPVIENLLRSQHFYDAAGGVTDDAFGGLIKSPIDLVIGTLKFFNVSVPDPTQADQYYMATGEVLGQIRRQGMNFYNPYDVAGYEAYHQYPIYHRFWITTNTLSRRYDFIRTLLDPQGTLYFNVNTYDFVKANFAAVASDSEELVKALIAYLLPHHDFLVYEDPNNNPDALTASLTVKRLNYFLTRFLTDVNMDPKGYWTTTWNQGTELAELRDWLNRLFNALLQSPEYQLA</sequence>